<feature type="domain" description="LysM" evidence="3">
    <location>
        <begin position="101"/>
        <end position="145"/>
    </location>
</feature>
<dbReference type="PANTHER" id="PTHR21666:SF263">
    <property type="entry name" value="MUREIN HYDROLASE ACTIVATOR NLPD"/>
    <property type="match status" value="1"/>
</dbReference>
<evidence type="ECO:0000313" key="4">
    <source>
        <dbReference type="EMBL" id="MDI5933010.1"/>
    </source>
</evidence>
<comment type="caution">
    <text evidence="4">The sequence shown here is derived from an EMBL/GenBank/DDBJ whole genome shotgun (WGS) entry which is preliminary data.</text>
</comment>
<dbReference type="Gene3D" id="3.10.350.10">
    <property type="entry name" value="LysM domain"/>
    <property type="match status" value="2"/>
</dbReference>
<name>A0ABT6VH44_9GAMM</name>
<proteinExistence type="inferred from homology"/>
<dbReference type="InterPro" id="IPR018392">
    <property type="entry name" value="LysM"/>
</dbReference>
<comment type="similarity">
    <text evidence="1">Belongs to the E.coli NlpD/Haemophilus LppB family.</text>
</comment>
<dbReference type="SUPFAM" id="SSF51261">
    <property type="entry name" value="Duplicated hybrid motif"/>
    <property type="match status" value="1"/>
</dbReference>
<evidence type="ECO:0000256" key="2">
    <source>
        <dbReference type="SAM" id="MobiDB-lite"/>
    </source>
</evidence>
<dbReference type="Proteomes" id="UP001244242">
    <property type="component" value="Unassembled WGS sequence"/>
</dbReference>
<evidence type="ECO:0000256" key="1">
    <source>
        <dbReference type="ARBA" id="ARBA00038420"/>
    </source>
</evidence>
<feature type="compositionally biased region" description="Low complexity" evidence="2">
    <location>
        <begin position="166"/>
        <end position="176"/>
    </location>
</feature>
<dbReference type="SUPFAM" id="SSF54106">
    <property type="entry name" value="LysM domain"/>
    <property type="match status" value="2"/>
</dbReference>
<accession>A0ABT6VH44</accession>
<reference evidence="4 5" key="1">
    <citation type="submission" date="2023-04" db="EMBL/GenBank/DDBJ databases">
        <title>Halomonas strains isolated from rhizosphere soil.</title>
        <authorList>
            <person name="Xu L."/>
            <person name="Sun J.-Q."/>
        </authorList>
    </citation>
    <scope>NUCLEOTIDE SEQUENCE [LARGE SCALE GENOMIC DNA]</scope>
    <source>
        <strain evidence="4 5">LN1S58</strain>
    </source>
</reference>
<dbReference type="RefSeq" id="WP_282720538.1">
    <property type="nucleotide sequence ID" value="NZ_JASCQO010000019.1"/>
</dbReference>
<dbReference type="PROSITE" id="PS51257">
    <property type="entry name" value="PROKAR_LIPOPROTEIN"/>
    <property type="match status" value="1"/>
</dbReference>
<sequence>MAERPVAGQGRLALALTLIVLLLAGCAGRGGETQRSSDPGIAGRWVTVQRGDTLGAMARRGGVPLERLQRFNPGVDSRRLAVGQRLLMPTHQERAPSGGPYRYQIRPGDTYAGIARRFNTRASRIQAANPGVEPTALRIGQIIRVPLAGGSSNARRNAGSSGGGSRHSASGGTSAAPARASLPDPGDLPASARNWPWPLDDYRVVRRFGADGRGTLQPMLLATARGARAASVADGEVRFADSMRQLGQVVIVHHADNLQSVYALCERPLVSSGDRISRGEEVCEVGYSNATERFDLLFDLRHGGKPIDPRRVLR</sequence>
<evidence type="ECO:0000313" key="5">
    <source>
        <dbReference type="Proteomes" id="UP001244242"/>
    </source>
</evidence>
<feature type="compositionally biased region" description="Low complexity" evidence="2">
    <location>
        <begin position="149"/>
        <end position="159"/>
    </location>
</feature>
<keyword evidence="5" id="KW-1185">Reference proteome</keyword>
<dbReference type="CDD" id="cd12797">
    <property type="entry name" value="M23_peptidase"/>
    <property type="match status" value="1"/>
</dbReference>
<dbReference type="CDD" id="cd00118">
    <property type="entry name" value="LysM"/>
    <property type="match status" value="2"/>
</dbReference>
<dbReference type="PANTHER" id="PTHR21666">
    <property type="entry name" value="PEPTIDASE-RELATED"/>
    <property type="match status" value="1"/>
</dbReference>
<dbReference type="EMBL" id="JASCQO010000019">
    <property type="protein sequence ID" value="MDI5933010.1"/>
    <property type="molecule type" value="Genomic_DNA"/>
</dbReference>
<dbReference type="InterPro" id="IPR011055">
    <property type="entry name" value="Dup_hybrid_motif"/>
</dbReference>
<feature type="domain" description="LysM" evidence="3">
    <location>
        <begin position="44"/>
        <end position="88"/>
    </location>
</feature>
<dbReference type="InterPro" id="IPR050570">
    <property type="entry name" value="Cell_wall_metabolism_enzyme"/>
</dbReference>
<dbReference type="Gene3D" id="2.70.70.10">
    <property type="entry name" value="Glucose Permease (Domain IIA)"/>
    <property type="match status" value="1"/>
</dbReference>
<gene>
    <name evidence="4" type="ORF">QLQ84_04330</name>
</gene>
<dbReference type="InterPro" id="IPR036779">
    <property type="entry name" value="LysM_dom_sf"/>
</dbReference>
<feature type="region of interest" description="Disordered" evidence="2">
    <location>
        <begin position="149"/>
        <end position="190"/>
    </location>
</feature>
<dbReference type="SMART" id="SM00257">
    <property type="entry name" value="LysM"/>
    <property type="match status" value="2"/>
</dbReference>
<dbReference type="Pfam" id="PF01476">
    <property type="entry name" value="LysM"/>
    <property type="match status" value="2"/>
</dbReference>
<organism evidence="4 5">
    <name type="scientific">Halomonas kalidii</name>
    <dbReference type="NCBI Taxonomy" id="3043293"/>
    <lineage>
        <taxon>Bacteria</taxon>
        <taxon>Pseudomonadati</taxon>
        <taxon>Pseudomonadota</taxon>
        <taxon>Gammaproteobacteria</taxon>
        <taxon>Oceanospirillales</taxon>
        <taxon>Halomonadaceae</taxon>
        <taxon>Halomonas</taxon>
    </lineage>
</organism>
<evidence type="ECO:0000259" key="3">
    <source>
        <dbReference type="PROSITE" id="PS51782"/>
    </source>
</evidence>
<dbReference type="Pfam" id="PF01551">
    <property type="entry name" value="Peptidase_M23"/>
    <property type="match status" value="1"/>
</dbReference>
<protein>
    <submittedName>
        <fullName evidence="4">LysM peptidoglycan-binding domain-containing protein</fullName>
    </submittedName>
</protein>
<dbReference type="PROSITE" id="PS51782">
    <property type="entry name" value="LYSM"/>
    <property type="match status" value="2"/>
</dbReference>
<dbReference type="InterPro" id="IPR016047">
    <property type="entry name" value="M23ase_b-sheet_dom"/>
</dbReference>